<dbReference type="GO" id="GO:0044773">
    <property type="term" value="P:mitotic DNA damage checkpoint signaling"/>
    <property type="evidence" value="ECO:0007669"/>
    <property type="project" value="TreeGrafter"/>
</dbReference>
<evidence type="ECO:0000256" key="6">
    <source>
        <dbReference type="ARBA" id="ARBA00022618"/>
    </source>
</evidence>
<dbReference type="Pfam" id="PF23406">
    <property type="entry name" value="ZNF380_CC"/>
    <property type="match status" value="1"/>
</dbReference>
<keyword evidence="11" id="KW-0175">Coiled coil</keyword>
<keyword evidence="8" id="KW-0863">Zinc-finger</keyword>
<dbReference type="InterPro" id="IPR003604">
    <property type="entry name" value="Matrin/U1-like-C_Znf_C2H2"/>
</dbReference>
<dbReference type="InterPro" id="IPR040050">
    <property type="entry name" value="ZNF830-like"/>
</dbReference>
<dbReference type="VEuPathDB" id="FungiDB:RhiirA1_537008"/>
<dbReference type="GO" id="GO:0033314">
    <property type="term" value="P:mitotic DNA replication checkpoint signaling"/>
    <property type="evidence" value="ECO:0007669"/>
    <property type="project" value="TreeGrafter"/>
</dbReference>
<keyword evidence="13" id="KW-0131">Cell cycle</keyword>
<dbReference type="EMBL" id="LLXL01000053">
    <property type="protein sequence ID" value="PKK79198.1"/>
    <property type="molecule type" value="Genomic_DNA"/>
</dbReference>
<dbReference type="GO" id="GO:0008270">
    <property type="term" value="F:zinc ion binding"/>
    <property type="evidence" value="ECO:0007669"/>
    <property type="project" value="UniProtKB-KW"/>
</dbReference>
<dbReference type="GO" id="GO:0033260">
    <property type="term" value="P:nuclear DNA replication"/>
    <property type="evidence" value="ECO:0007669"/>
    <property type="project" value="TreeGrafter"/>
</dbReference>
<gene>
    <name evidence="17" type="ORF">RhiirC2_842860</name>
</gene>
<dbReference type="VEuPathDB" id="FungiDB:FUN_014734"/>
<keyword evidence="9" id="KW-0498">Mitosis</keyword>
<evidence type="ECO:0000256" key="2">
    <source>
        <dbReference type="ARBA" id="ARBA00004324"/>
    </source>
</evidence>
<dbReference type="SMART" id="SM00451">
    <property type="entry name" value="ZnF_U1"/>
    <property type="match status" value="1"/>
</dbReference>
<dbReference type="GO" id="GO:0016607">
    <property type="term" value="C:nuclear speck"/>
    <property type="evidence" value="ECO:0007669"/>
    <property type="project" value="UniProtKB-SubCell"/>
</dbReference>
<name>A0A2N1NZ52_9GLOM</name>
<dbReference type="GO" id="GO:0005681">
    <property type="term" value="C:spliceosomal complex"/>
    <property type="evidence" value="ECO:0007669"/>
    <property type="project" value="InterPro"/>
</dbReference>
<accession>A0A2N1NZ52</accession>
<keyword evidence="10" id="KW-0862">Zinc</keyword>
<evidence type="ECO:0000256" key="11">
    <source>
        <dbReference type="ARBA" id="ARBA00023054"/>
    </source>
</evidence>
<organism evidence="17 18">
    <name type="scientific">Rhizophagus irregularis</name>
    <dbReference type="NCBI Taxonomy" id="588596"/>
    <lineage>
        <taxon>Eukaryota</taxon>
        <taxon>Fungi</taxon>
        <taxon>Fungi incertae sedis</taxon>
        <taxon>Mucoromycota</taxon>
        <taxon>Glomeromycotina</taxon>
        <taxon>Glomeromycetes</taxon>
        <taxon>Glomerales</taxon>
        <taxon>Glomeraceae</taxon>
        <taxon>Rhizophagus</taxon>
    </lineage>
</organism>
<dbReference type="SUPFAM" id="SSF57667">
    <property type="entry name" value="beta-beta-alpha zinc fingers"/>
    <property type="match status" value="1"/>
</dbReference>
<dbReference type="GO" id="GO:0005694">
    <property type="term" value="C:chromosome"/>
    <property type="evidence" value="ECO:0007669"/>
    <property type="project" value="UniProtKB-SubCell"/>
</dbReference>
<dbReference type="GO" id="GO:0003676">
    <property type="term" value="F:nucleic acid binding"/>
    <property type="evidence" value="ECO:0007669"/>
    <property type="project" value="InterPro"/>
</dbReference>
<comment type="subcellular location">
    <subcellularLocation>
        <location evidence="1">Chromosome</location>
    </subcellularLocation>
    <subcellularLocation>
        <location evidence="2">Nucleus speckle</location>
    </subcellularLocation>
</comment>
<dbReference type="OrthoDB" id="77607at2759"/>
<reference evidence="17 18" key="1">
    <citation type="submission" date="2016-04" db="EMBL/GenBank/DDBJ databases">
        <title>Genome analyses suggest a sexual origin of heterokaryosis in a supposedly ancient asexual fungus.</title>
        <authorList>
            <person name="Ropars J."/>
            <person name="Sedzielewska K."/>
            <person name="Noel J."/>
            <person name="Charron P."/>
            <person name="Farinelli L."/>
            <person name="Marton T."/>
            <person name="Kruger M."/>
            <person name="Pelin A."/>
            <person name="Brachmann A."/>
            <person name="Corradi N."/>
        </authorList>
    </citation>
    <scope>NUCLEOTIDE SEQUENCE [LARGE SCALE GENOMIC DNA]</scope>
    <source>
        <strain evidence="17 18">C2</strain>
    </source>
</reference>
<dbReference type="AlphaFoldDB" id="A0A2N1NZ52"/>
<keyword evidence="4" id="KW-0158">Chromosome</keyword>
<dbReference type="InterPro" id="IPR036236">
    <property type="entry name" value="Znf_C2H2_sf"/>
</dbReference>
<keyword evidence="12" id="KW-0539">Nucleus</keyword>
<feature type="compositionally biased region" description="Acidic residues" evidence="15">
    <location>
        <begin position="422"/>
        <end position="434"/>
    </location>
</feature>
<dbReference type="InterPro" id="IPR059039">
    <property type="entry name" value="ZNF380_CC"/>
</dbReference>
<evidence type="ECO:0000313" key="18">
    <source>
        <dbReference type="Proteomes" id="UP000233469"/>
    </source>
</evidence>
<evidence type="ECO:0000256" key="4">
    <source>
        <dbReference type="ARBA" id="ARBA00022454"/>
    </source>
</evidence>
<evidence type="ECO:0000256" key="14">
    <source>
        <dbReference type="ARBA" id="ARBA00030672"/>
    </source>
</evidence>
<evidence type="ECO:0000256" key="5">
    <source>
        <dbReference type="ARBA" id="ARBA00022473"/>
    </source>
</evidence>
<evidence type="ECO:0000256" key="9">
    <source>
        <dbReference type="ARBA" id="ARBA00022776"/>
    </source>
</evidence>
<protein>
    <recommendedName>
        <fullName evidence="3">Zinc finger protein 830</fullName>
    </recommendedName>
    <alternativeName>
        <fullName evidence="14">Coiled-coil domain-containing protein 16</fullName>
    </alternativeName>
</protein>
<evidence type="ECO:0000313" key="17">
    <source>
        <dbReference type="EMBL" id="PKK79198.1"/>
    </source>
</evidence>
<evidence type="ECO:0000256" key="10">
    <source>
        <dbReference type="ARBA" id="ARBA00022833"/>
    </source>
</evidence>
<comment type="caution">
    <text evidence="17">The sequence shown here is derived from an EMBL/GenBank/DDBJ whole genome shotgun (WGS) entry which is preliminary data.</text>
</comment>
<sequence>MSTQKTKELRRLLSATKQQRQQQQETASSSKIVHSYAKYDANHKLTCIVCNVIIKNESSWNSHLASISHKETLKKIRELKEKALKTESSSGDVNRAASLIKSKSPTTSNFKPKSILKKESSFNFEQESTTINDKKRSVGVEGKVTISKGIPTNVPSNIDTDNSIKNLIGYEDEEEEENDSEEESEEKVLEQARVKRVKYNDDSLTTEQSIPQTSTIPPDFFDSKISVDEEATITNKLPSDFFDTKISVDEEEDESEMTSKLPSDFYDSKISVDKEEDESAMTSKLPSDFFDDTAPTVNQQIDTSTQKIEIVQEESSSLPADFFDNPSLNSTSVKVSATTEIDEQEWINFQKEISKETQVSNQISNADDEQLQRDRDEMQEREQEFCLARLEKLKNVAKRVKENRGKNMMVDTNSVNAKDFDEGNIDDTSDEDIDDDFMDGWMDWRAQKIL</sequence>
<evidence type="ECO:0000256" key="3">
    <source>
        <dbReference type="ARBA" id="ARBA00017358"/>
    </source>
</evidence>
<evidence type="ECO:0000259" key="16">
    <source>
        <dbReference type="SMART" id="SM00451"/>
    </source>
</evidence>
<evidence type="ECO:0000256" key="7">
    <source>
        <dbReference type="ARBA" id="ARBA00022723"/>
    </source>
</evidence>
<evidence type="ECO:0000256" key="1">
    <source>
        <dbReference type="ARBA" id="ARBA00004286"/>
    </source>
</evidence>
<feature type="domain" description="U1-type" evidence="16">
    <location>
        <begin position="42"/>
        <end position="76"/>
    </location>
</feature>
<dbReference type="Gene3D" id="3.30.160.60">
    <property type="entry name" value="Classic Zinc Finger"/>
    <property type="match status" value="1"/>
</dbReference>
<evidence type="ECO:0000256" key="8">
    <source>
        <dbReference type="ARBA" id="ARBA00022771"/>
    </source>
</evidence>
<dbReference type="PANTHER" id="PTHR13278">
    <property type="entry name" value="ZINC FINGER PROTEIN 830"/>
    <property type="match status" value="1"/>
</dbReference>
<dbReference type="GO" id="GO:0051301">
    <property type="term" value="P:cell division"/>
    <property type="evidence" value="ECO:0007669"/>
    <property type="project" value="UniProtKB-KW"/>
</dbReference>
<evidence type="ECO:0000256" key="13">
    <source>
        <dbReference type="ARBA" id="ARBA00023306"/>
    </source>
</evidence>
<keyword evidence="6" id="KW-0132">Cell division</keyword>
<dbReference type="PANTHER" id="PTHR13278:SF0">
    <property type="entry name" value="ZINC FINGER PROTEIN 830"/>
    <property type="match status" value="1"/>
</dbReference>
<proteinExistence type="predicted"/>
<keyword evidence="7" id="KW-0479">Metal-binding</keyword>
<reference evidence="17 18" key="2">
    <citation type="submission" date="2017-10" db="EMBL/GenBank/DDBJ databases">
        <title>Extensive intraspecific genome diversity in a model arbuscular mycorrhizal fungus.</title>
        <authorList>
            <person name="Chen E.C.H."/>
            <person name="Morin E."/>
            <person name="Baudet D."/>
            <person name="Noel J."/>
            <person name="Ndikumana S."/>
            <person name="Charron P."/>
            <person name="St-Onge C."/>
            <person name="Giorgi J."/>
            <person name="Grigoriev I.V."/>
            <person name="Roux C."/>
            <person name="Martin F.M."/>
            <person name="Corradi N."/>
        </authorList>
    </citation>
    <scope>NUCLEOTIDE SEQUENCE [LARGE SCALE GENOMIC DNA]</scope>
    <source>
        <strain evidence="17 18">C2</strain>
    </source>
</reference>
<keyword evidence="5" id="KW-0217">Developmental protein</keyword>
<evidence type="ECO:0000256" key="15">
    <source>
        <dbReference type="SAM" id="MobiDB-lite"/>
    </source>
</evidence>
<dbReference type="Proteomes" id="UP000233469">
    <property type="component" value="Unassembled WGS sequence"/>
</dbReference>
<dbReference type="VEuPathDB" id="FungiDB:RhiirFUN_011897"/>
<feature type="region of interest" description="Disordered" evidence="15">
    <location>
        <begin position="413"/>
        <end position="434"/>
    </location>
</feature>
<evidence type="ECO:0000256" key="12">
    <source>
        <dbReference type="ARBA" id="ARBA00023242"/>
    </source>
</evidence>